<keyword evidence="4 9" id="KW-0812">Transmembrane</keyword>
<evidence type="ECO:0000256" key="6">
    <source>
        <dbReference type="ARBA" id="ARBA00022989"/>
    </source>
</evidence>
<dbReference type="InterPro" id="IPR047196">
    <property type="entry name" value="YidC_ALB_C"/>
</dbReference>
<gene>
    <name evidence="12" type="ORF">LX24_00885</name>
</gene>
<keyword evidence="7 10" id="KW-0472">Membrane</keyword>
<feature type="transmembrane region" description="Helical" evidence="10">
    <location>
        <begin position="95"/>
        <end position="115"/>
    </location>
</feature>
<feature type="transmembrane region" description="Helical" evidence="10">
    <location>
        <begin position="143"/>
        <end position="162"/>
    </location>
</feature>
<dbReference type="NCBIfam" id="TIGR03592">
    <property type="entry name" value="yidC_oxa1_cterm"/>
    <property type="match status" value="1"/>
</dbReference>
<dbReference type="Proteomes" id="UP000323166">
    <property type="component" value="Unassembled WGS sequence"/>
</dbReference>
<evidence type="ECO:0000256" key="7">
    <source>
        <dbReference type="ARBA" id="ARBA00023136"/>
    </source>
</evidence>
<dbReference type="Pfam" id="PF02096">
    <property type="entry name" value="60KD_IMP"/>
    <property type="match status" value="1"/>
</dbReference>
<evidence type="ECO:0000256" key="8">
    <source>
        <dbReference type="ARBA" id="ARBA00023186"/>
    </source>
</evidence>
<dbReference type="InterPro" id="IPR028055">
    <property type="entry name" value="YidC/Oxa/ALB_C"/>
</dbReference>
<feature type="domain" description="Membrane insertase YidC/Oxa/ALB C-terminal" evidence="11">
    <location>
        <begin position="31"/>
        <end position="211"/>
    </location>
</feature>
<evidence type="ECO:0000259" key="11">
    <source>
        <dbReference type="Pfam" id="PF02096"/>
    </source>
</evidence>
<proteinExistence type="inferred from homology"/>
<dbReference type="EMBL" id="VNHM01000004">
    <property type="protein sequence ID" value="TYO96420.1"/>
    <property type="molecule type" value="Genomic_DNA"/>
</dbReference>
<feature type="transmembrane region" description="Helical" evidence="10">
    <location>
        <begin position="28"/>
        <end position="49"/>
    </location>
</feature>
<dbReference type="PANTHER" id="PTHR12428:SF65">
    <property type="entry name" value="CYTOCHROME C OXIDASE ASSEMBLY PROTEIN COX18, MITOCHONDRIAL"/>
    <property type="match status" value="1"/>
</dbReference>
<dbReference type="PANTHER" id="PTHR12428">
    <property type="entry name" value="OXA1"/>
    <property type="match status" value="1"/>
</dbReference>
<evidence type="ECO:0000313" key="13">
    <source>
        <dbReference type="Proteomes" id="UP000323166"/>
    </source>
</evidence>
<sequence>MGELFQALVDAITSLTHWLYGLTESAGVPSYGLAIILLTVLIKLVLFPLNQKQMVSMKRMQEIQPKIKELQEKYKNKDPQKMQQKMMELYREHNVNPMAGCLPILVQMPILIALYRSLLHIDFKNIEHAGFFWINSLSDKDPLFILPVLAGVTTYMQSKLTVSTVDQTQRMMLYMMPVFLAWISTTVPSGLVLYWVVFNILGFAQQFFVNRQVEQAKEGAPSK</sequence>
<organism evidence="12 13">
    <name type="scientific">Desulfallas thermosapovorans DSM 6562</name>
    <dbReference type="NCBI Taxonomy" id="1121431"/>
    <lineage>
        <taxon>Bacteria</taxon>
        <taxon>Bacillati</taxon>
        <taxon>Bacillota</taxon>
        <taxon>Clostridia</taxon>
        <taxon>Eubacteriales</taxon>
        <taxon>Desulfallaceae</taxon>
        <taxon>Desulfallas</taxon>
    </lineage>
</organism>
<keyword evidence="8" id="KW-0143">Chaperone</keyword>
<dbReference type="PRINTS" id="PR01900">
    <property type="entry name" value="YIDCPROTEIN"/>
</dbReference>
<evidence type="ECO:0000256" key="3">
    <source>
        <dbReference type="ARBA" id="ARBA00022475"/>
    </source>
</evidence>
<evidence type="ECO:0000256" key="5">
    <source>
        <dbReference type="ARBA" id="ARBA00022927"/>
    </source>
</evidence>
<dbReference type="AlphaFoldDB" id="A0A5S4ZTU4"/>
<evidence type="ECO:0000256" key="4">
    <source>
        <dbReference type="ARBA" id="ARBA00022692"/>
    </source>
</evidence>
<feature type="transmembrane region" description="Helical" evidence="10">
    <location>
        <begin position="174"/>
        <end position="197"/>
    </location>
</feature>
<comment type="subcellular location">
    <subcellularLocation>
        <location evidence="1">Cell membrane</location>
        <topology evidence="1">Multi-pass membrane protein</topology>
    </subcellularLocation>
    <subcellularLocation>
        <location evidence="9">Membrane</location>
        <topology evidence="9">Multi-pass membrane protein</topology>
    </subcellularLocation>
</comment>
<comment type="caution">
    <text evidence="12">The sequence shown here is derived from an EMBL/GenBank/DDBJ whole genome shotgun (WGS) entry which is preliminary data.</text>
</comment>
<dbReference type="InterPro" id="IPR001708">
    <property type="entry name" value="YidC/ALB3/OXA1/COX18"/>
</dbReference>
<dbReference type="GO" id="GO:0032977">
    <property type="term" value="F:membrane insertase activity"/>
    <property type="evidence" value="ECO:0007669"/>
    <property type="project" value="InterPro"/>
</dbReference>
<evidence type="ECO:0000256" key="2">
    <source>
        <dbReference type="ARBA" id="ARBA00022448"/>
    </source>
</evidence>
<evidence type="ECO:0000313" key="12">
    <source>
        <dbReference type="EMBL" id="TYO96420.1"/>
    </source>
</evidence>
<dbReference type="GO" id="GO:0051205">
    <property type="term" value="P:protein insertion into membrane"/>
    <property type="evidence" value="ECO:0007669"/>
    <property type="project" value="TreeGrafter"/>
</dbReference>
<evidence type="ECO:0000256" key="10">
    <source>
        <dbReference type="SAM" id="Phobius"/>
    </source>
</evidence>
<dbReference type="GO" id="GO:0005886">
    <property type="term" value="C:plasma membrane"/>
    <property type="evidence" value="ECO:0007669"/>
    <property type="project" value="UniProtKB-SubCell"/>
</dbReference>
<evidence type="ECO:0000256" key="1">
    <source>
        <dbReference type="ARBA" id="ARBA00004651"/>
    </source>
</evidence>
<name>A0A5S4ZTU4_9FIRM</name>
<reference evidence="12 13" key="1">
    <citation type="submission" date="2019-07" db="EMBL/GenBank/DDBJ databases">
        <title>Genomic Encyclopedia of Type Strains, Phase I: the one thousand microbial genomes (KMG-I) project.</title>
        <authorList>
            <person name="Kyrpides N."/>
        </authorList>
    </citation>
    <scope>NUCLEOTIDE SEQUENCE [LARGE SCALE GENOMIC DNA]</scope>
    <source>
        <strain evidence="12 13">DSM 6562</strain>
    </source>
</reference>
<protein>
    <submittedName>
        <fullName evidence="12">YidC/Oxa1 family membrane protein insertase</fullName>
    </submittedName>
</protein>
<keyword evidence="6 10" id="KW-1133">Transmembrane helix</keyword>
<keyword evidence="3" id="KW-1003">Cell membrane</keyword>
<comment type="similarity">
    <text evidence="9">Belongs to the OXA1/ALB3/YidC family.</text>
</comment>
<accession>A0A5S4ZTU4</accession>
<keyword evidence="2" id="KW-0813">Transport</keyword>
<evidence type="ECO:0000256" key="9">
    <source>
        <dbReference type="RuleBase" id="RU003945"/>
    </source>
</evidence>
<dbReference type="CDD" id="cd20070">
    <property type="entry name" value="5TM_YidC_Alb3"/>
    <property type="match status" value="1"/>
</dbReference>
<keyword evidence="13" id="KW-1185">Reference proteome</keyword>
<dbReference type="GO" id="GO:0015031">
    <property type="term" value="P:protein transport"/>
    <property type="evidence" value="ECO:0007669"/>
    <property type="project" value="UniProtKB-KW"/>
</dbReference>
<keyword evidence="5" id="KW-0653">Protein transport</keyword>